<evidence type="ECO:0000256" key="1">
    <source>
        <dbReference type="SAM" id="MobiDB-lite"/>
    </source>
</evidence>
<dbReference type="InParanoid" id="A0A067P2F9"/>
<dbReference type="HOGENOM" id="CLU_566928_0_0_1"/>
<protein>
    <submittedName>
        <fullName evidence="2">Uncharacterized protein</fullName>
    </submittedName>
</protein>
<keyword evidence="3" id="KW-1185">Reference proteome</keyword>
<organism evidence="2 3">
    <name type="scientific">Jaapia argillacea MUCL 33604</name>
    <dbReference type="NCBI Taxonomy" id="933084"/>
    <lineage>
        <taxon>Eukaryota</taxon>
        <taxon>Fungi</taxon>
        <taxon>Dikarya</taxon>
        <taxon>Basidiomycota</taxon>
        <taxon>Agaricomycotina</taxon>
        <taxon>Agaricomycetes</taxon>
        <taxon>Agaricomycetidae</taxon>
        <taxon>Jaapiales</taxon>
        <taxon>Jaapiaceae</taxon>
        <taxon>Jaapia</taxon>
    </lineage>
</organism>
<accession>A0A067P2F9</accession>
<proteinExistence type="predicted"/>
<feature type="region of interest" description="Disordered" evidence="1">
    <location>
        <begin position="1"/>
        <end position="153"/>
    </location>
</feature>
<gene>
    <name evidence="2" type="ORF">JAAARDRAFT_51946</name>
</gene>
<feature type="non-terminal residue" evidence="2">
    <location>
        <position position="482"/>
    </location>
</feature>
<dbReference type="EMBL" id="KL197939">
    <property type="protein sequence ID" value="KDQ48919.1"/>
    <property type="molecule type" value="Genomic_DNA"/>
</dbReference>
<sequence length="482" mass="53609">MAEEEARKQVARMAEEQASKKAEAARMAEEEARKEAEAARMAEEAALKVAERKAEQDALKAATEADVKEDGEEAQLGEDATHGKSTKGKKTGGRKKKVIAEKKLTDTDVQDTDTGGRHTSGSSKKRRTRSAGKPVAPTQPSAIPRRPNRSTPASLVKELAVGWPHRKATDTQGQQWKSTSSCAPSKGKVISSTSKRVRSIVGSTPKTPKASLHRSDPEMKAFVEAIIAGENPTRRQTCDHALSMERVQYRTDDLNVGRMYMICTQGCQKVQYLTEPLSPEARWQIADYRINRNRETQELELPRPGPSSAVLELQTPHRRHQTTTWRSPILEASSSPSIPDVEFDLCSYDFTPVAVRNVEFWIFYADNALPLHFACSTASEKLPSIVWELETMEMKRSTTLAVLDITGPSANWRFLSGGSLEREDFQSVVICLAKNVTRMVLPEPARIPEAFRPHIWRLHVGDNFWKAKAAEGEGGKSTSWIF</sequence>
<dbReference type="STRING" id="933084.A0A067P2F9"/>
<reference evidence="3" key="1">
    <citation type="journal article" date="2014" name="Proc. Natl. Acad. Sci. U.S.A.">
        <title>Extensive sampling of basidiomycete genomes demonstrates inadequacy of the white-rot/brown-rot paradigm for wood decay fungi.</title>
        <authorList>
            <person name="Riley R."/>
            <person name="Salamov A.A."/>
            <person name="Brown D.W."/>
            <person name="Nagy L.G."/>
            <person name="Floudas D."/>
            <person name="Held B.W."/>
            <person name="Levasseur A."/>
            <person name="Lombard V."/>
            <person name="Morin E."/>
            <person name="Otillar R."/>
            <person name="Lindquist E.A."/>
            <person name="Sun H."/>
            <person name="LaButti K.M."/>
            <person name="Schmutz J."/>
            <person name="Jabbour D."/>
            <person name="Luo H."/>
            <person name="Baker S.E."/>
            <person name="Pisabarro A.G."/>
            <person name="Walton J.D."/>
            <person name="Blanchette R.A."/>
            <person name="Henrissat B."/>
            <person name="Martin F."/>
            <person name="Cullen D."/>
            <person name="Hibbett D.S."/>
            <person name="Grigoriev I.V."/>
        </authorList>
    </citation>
    <scope>NUCLEOTIDE SEQUENCE [LARGE SCALE GENOMIC DNA]</scope>
    <source>
        <strain evidence="3">MUCL 33604</strain>
    </source>
</reference>
<dbReference type="AlphaFoldDB" id="A0A067P2F9"/>
<feature type="compositionally biased region" description="Basic and acidic residues" evidence="1">
    <location>
        <begin position="1"/>
        <end position="68"/>
    </location>
</feature>
<dbReference type="Proteomes" id="UP000027265">
    <property type="component" value="Unassembled WGS sequence"/>
</dbReference>
<name>A0A067P2F9_9AGAM</name>
<evidence type="ECO:0000313" key="3">
    <source>
        <dbReference type="Proteomes" id="UP000027265"/>
    </source>
</evidence>
<feature type="compositionally biased region" description="Polar residues" evidence="1">
    <location>
        <begin position="170"/>
        <end position="183"/>
    </location>
</feature>
<evidence type="ECO:0000313" key="2">
    <source>
        <dbReference type="EMBL" id="KDQ48919.1"/>
    </source>
</evidence>
<feature type="compositionally biased region" description="Basic residues" evidence="1">
    <location>
        <begin position="84"/>
        <end position="97"/>
    </location>
</feature>
<feature type="region of interest" description="Disordered" evidence="1">
    <location>
        <begin position="166"/>
        <end position="196"/>
    </location>
</feature>